<dbReference type="AlphaFoldDB" id="A0A6L6PNR9"/>
<accession>A0A6L6PNR9</accession>
<reference evidence="1 2" key="1">
    <citation type="submission" date="2019-11" db="EMBL/GenBank/DDBJ databases">
        <title>Type strains purchased from KCTC, JCM and DSMZ.</title>
        <authorList>
            <person name="Lu H."/>
        </authorList>
    </citation>
    <scope>NUCLEOTIDE SEQUENCE [LARGE SCALE GENOMIC DNA]</scope>
    <source>
        <strain evidence="1 2">KCTC 22382</strain>
    </source>
</reference>
<sequence length="282" mass="32124">MLALPGRPQGAARDVYVIDHNFSRPDSRDRYTLLLLNAALEASSARYGAYELRRSPLGMERDRLLSEMKKGELVNLSAQITSQEWERGLIPIRIPVDKGISGYRISLITGSKQAQFSAITTLEQLKRLPLGAGRQWSSTAVFLHAGFDVAQGNSTAGLHSMLAAHRFEHFPRGIEEALFEQAAYAPTFPGLEVERSLAIYFPLPRYFFVTPGQPRLAERLEYGLRQLIADGRFDQIFHDFYDELIDKINLRKRRVFRLDNPLLSPQTPLANKAYWYDPFDHK</sequence>
<evidence type="ECO:0000313" key="2">
    <source>
        <dbReference type="Proteomes" id="UP000475582"/>
    </source>
</evidence>
<organism evidence="1 2">
    <name type="scientific">Duganella radicis</name>
    <dbReference type="NCBI Taxonomy" id="551988"/>
    <lineage>
        <taxon>Bacteria</taxon>
        <taxon>Pseudomonadati</taxon>
        <taxon>Pseudomonadota</taxon>
        <taxon>Betaproteobacteria</taxon>
        <taxon>Burkholderiales</taxon>
        <taxon>Oxalobacteraceae</taxon>
        <taxon>Telluria group</taxon>
        <taxon>Duganella</taxon>
    </lineage>
</organism>
<dbReference type="OrthoDB" id="547680at2"/>
<dbReference type="EMBL" id="WNKY01000040">
    <property type="protein sequence ID" value="MTV40768.1"/>
    <property type="molecule type" value="Genomic_DNA"/>
</dbReference>
<comment type="caution">
    <text evidence="1">The sequence shown here is derived from an EMBL/GenBank/DDBJ whole genome shotgun (WGS) entry which is preliminary data.</text>
</comment>
<protein>
    <recommendedName>
        <fullName evidence="3">Transporter substrate-binding domain-containing protein</fullName>
    </recommendedName>
</protein>
<gene>
    <name evidence="1" type="ORF">GM676_24705</name>
</gene>
<dbReference type="SUPFAM" id="SSF53850">
    <property type="entry name" value="Periplasmic binding protein-like II"/>
    <property type="match status" value="1"/>
</dbReference>
<dbReference type="Proteomes" id="UP000475582">
    <property type="component" value="Unassembled WGS sequence"/>
</dbReference>
<proteinExistence type="predicted"/>
<keyword evidence="2" id="KW-1185">Reference proteome</keyword>
<evidence type="ECO:0008006" key="3">
    <source>
        <dbReference type="Google" id="ProtNLM"/>
    </source>
</evidence>
<name>A0A6L6PNR9_9BURK</name>
<evidence type="ECO:0000313" key="1">
    <source>
        <dbReference type="EMBL" id="MTV40768.1"/>
    </source>
</evidence>